<protein>
    <submittedName>
        <fullName evidence="1">Mini-circle protein</fullName>
    </submittedName>
</protein>
<dbReference type="Gene3D" id="1.20.120.450">
    <property type="entry name" value="dinb family like domain"/>
    <property type="match status" value="1"/>
</dbReference>
<dbReference type="InterPro" id="IPR034660">
    <property type="entry name" value="DinB/YfiT-like"/>
</dbReference>
<name>A0A2Z5J6W4_STRAR</name>
<gene>
    <name evidence="1" type="ORF">C5746_02825</name>
</gene>
<dbReference type="Pfam" id="PF04978">
    <property type="entry name" value="MST"/>
    <property type="match status" value="1"/>
</dbReference>
<reference evidence="1 2" key="1">
    <citation type="journal article" date="2018" name="Front. Microbiol.">
        <title>Genome Sequencing of Streptomyces atratus SCSIOZH16 and Activation Production of Nocardamine via Metabolic Engineering.</title>
        <authorList>
            <person name="Li Y."/>
            <person name="Zhang C."/>
            <person name="Liu C."/>
            <person name="Ju J."/>
            <person name="Ma J."/>
        </authorList>
    </citation>
    <scope>NUCLEOTIDE SEQUENCE [LARGE SCALE GENOMIC DNA]</scope>
    <source>
        <strain evidence="1 2">SCSIO_ZH16</strain>
    </source>
</reference>
<evidence type="ECO:0000313" key="1">
    <source>
        <dbReference type="EMBL" id="AXE76076.1"/>
    </source>
</evidence>
<organism evidence="1 2">
    <name type="scientific">Streptomyces atratus</name>
    <dbReference type="NCBI Taxonomy" id="1893"/>
    <lineage>
        <taxon>Bacteria</taxon>
        <taxon>Bacillati</taxon>
        <taxon>Actinomycetota</taxon>
        <taxon>Actinomycetes</taxon>
        <taxon>Kitasatosporales</taxon>
        <taxon>Streptomycetaceae</taxon>
        <taxon>Streptomyces</taxon>
    </lineage>
</organism>
<dbReference type="GeneID" id="95517497"/>
<dbReference type="RefSeq" id="WP_114242742.1">
    <property type="nucleotide sequence ID" value="NZ_CP027306.1"/>
</dbReference>
<accession>A0A2Z5J6W4</accession>
<dbReference type="SUPFAM" id="SSF109854">
    <property type="entry name" value="DinB/YfiT-like putative metalloenzymes"/>
    <property type="match status" value="1"/>
</dbReference>
<dbReference type="EMBL" id="CP027306">
    <property type="protein sequence ID" value="AXE76076.1"/>
    <property type="molecule type" value="Genomic_DNA"/>
</dbReference>
<dbReference type="AlphaFoldDB" id="A0A2Z5J6W4"/>
<dbReference type="Proteomes" id="UP000252698">
    <property type="component" value="Chromosome"/>
</dbReference>
<sequence>MTWTAPDVKRTPGSLVAGEREMLTGYLSWFRSTLLHKCAGLNGAQLAEQTVSPSNLTLLGLIRHMAKVERVWFRQRFAGQMLDPMYDPEKGKDADFEDLDPARAAEDYARLVEECRLADEIIADASLDDTFTHADEVYSLRMVHVHMISEYARHIGHADLLRERIDGVTGW</sequence>
<dbReference type="KEGG" id="sata:C5746_02825"/>
<evidence type="ECO:0000313" key="2">
    <source>
        <dbReference type="Proteomes" id="UP000252698"/>
    </source>
</evidence>
<dbReference type="InterPro" id="IPR007061">
    <property type="entry name" value="MST-like"/>
</dbReference>
<proteinExistence type="predicted"/>